<dbReference type="GO" id="GO:0005524">
    <property type="term" value="F:ATP binding"/>
    <property type="evidence" value="ECO:0007669"/>
    <property type="project" value="UniProtKB-UniRule"/>
</dbReference>
<evidence type="ECO:0000256" key="4">
    <source>
        <dbReference type="ARBA" id="ARBA00022490"/>
    </source>
</evidence>
<dbReference type="EC" id="6.1.1.14" evidence="11"/>
<dbReference type="GO" id="GO:0006420">
    <property type="term" value="P:arginyl-tRNA aminoacylation"/>
    <property type="evidence" value="ECO:0007669"/>
    <property type="project" value="InterPro"/>
</dbReference>
<dbReference type="NCBIfam" id="TIGR00211">
    <property type="entry name" value="glyS"/>
    <property type="match status" value="1"/>
</dbReference>
<keyword evidence="7 11" id="KW-0067">ATP-binding</keyword>
<feature type="domain" description="DALR anticodon binding" evidence="12">
    <location>
        <begin position="587"/>
        <end position="690"/>
    </location>
</feature>
<dbReference type="InterPro" id="IPR015944">
    <property type="entry name" value="Gly-tRNA-synth_bsu"/>
</dbReference>
<evidence type="ECO:0000313" key="14">
    <source>
        <dbReference type="Proteomes" id="UP000005289"/>
    </source>
</evidence>
<name>W0DIP9_9GAMM</name>
<evidence type="ECO:0000256" key="5">
    <source>
        <dbReference type="ARBA" id="ARBA00022598"/>
    </source>
</evidence>
<dbReference type="HOGENOM" id="CLU_007220_2_2_6"/>
<dbReference type="InterPro" id="IPR006194">
    <property type="entry name" value="Gly-tRNA-synth_heterodimer"/>
</dbReference>
<sequence length="693" mass="76297">MEDLHPLLFELGMEELPPKALPALRDALRDECLRRLRDAGITPAAVTAFATPRRLALLLDGIPARQPDQVQERRGPAVSAAFGPDGTPTRAAEGFARSCGVEVEALARENSDKGEYLVHRQTLPGAPLEELLPGILSASLAALPTPKRMRWGSGDAEFVRPVHWLVVLHGDRLVEIELLGLHSGRRTRGHRFHCSHELELGHARDYSRVLEQEGMVVASFEQRRSAIEAQIRAEADAAGGQALIDPALLDEVAALVEWPVALTGSFDPRFLNVPQEALISTMQDNQKYFPLVDASGTMLPRFVVISNIRSRYPEAVRSGNERVLRPRFADAEFFWEQDRRETLESRQPWLETVVFERRLGTLADKVRRVALLMEELTGPMGLDPALARRAALLSKCDLGTRMVFEFPELQGTMGRYYAQHDGEPDALAQALEQHYWPRQAGAELPEGPLAQALALADRLDTLVGIFAIGKEPTGARDPFALRRAALGLLRILIEREQPLALTPLLQAAASSLSDRVAQAPDAVPRVRAYIFDRLRGYLLEQGMAAEVFEAVAALEPDVPLDFVHRARAVQQFRSRPESEALAAANKRTHNLLRKAGDEGTGGVDETLLQTPAEQLLLEALRAVEPRVAAAVGNRDYVAAMSELAGLRAPVDAFFTDVLVMVDDPPLRANRLALLRQLSARFDSVADISRLATG</sequence>
<dbReference type="GO" id="GO:0005829">
    <property type="term" value="C:cytosol"/>
    <property type="evidence" value="ECO:0007669"/>
    <property type="project" value="TreeGrafter"/>
</dbReference>
<dbReference type="SMART" id="SM00836">
    <property type="entry name" value="DALR_1"/>
    <property type="match status" value="1"/>
</dbReference>
<dbReference type="HAMAP" id="MF_00255">
    <property type="entry name" value="Gly_tRNA_synth_beta"/>
    <property type="match status" value="1"/>
</dbReference>
<comment type="subunit">
    <text evidence="3 11">Tetramer of two alpha and two beta subunits.</text>
</comment>
<dbReference type="STRING" id="713585.THITH_01250"/>
<dbReference type="EMBL" id="CP007029">
    <property type="protein sequence ID" value="AHE97127.1"/>
    <property type="molecule type" value="Genomic_DNA"/>
</dbReference>
<dbReference type="PROSITE" id="PS50861">
    <property type="entry name" value="AA_TRNA_LIGASE_II_GLYAB"/>
    <property type="match status" value="1"/>
</dbReference>
<evidence type="ECO:0000256" key="2">
    <source>
        <dbReference type="ARBA" id="ARBA00008226"/>
    </source>
</evidence>
<keyword evidence="4 11" id="KW-0963">Cytoplasm</keyword>
<dbReference type="KEGG" id="tti:THITH_01250"/>
<dbReference type="AlphaFoldDB" id="W0DIP9"/>
<keyword evidence="8 11" id="KW-0648">Protein biosynthesis</keyword>
<evidence type="ECO:0000256" key="10">
    <source>
        <dbReference type="ARBA" id="ARBA00047937"/>
    </source>
</evidence>
<evidence type="ECO:0000259" key="12">
    <source>
        <dbReference type="SMART" id="SM00836"/>
    </source>
</evidence>
<gene>
    <name evidence="11 13" type="primary">glyS</name>
    <name evidence="13" type="ORF">THITH_01250</name>
</gene>
<dbReference type="OrthoDB" id="9775440at2"/>
<evidence type="ECO:0000256" key="11">
    <source>
        <dbReference type="HAMAP-Rule" id="MF_00255"/>
    </source>
</evidence>
<comment type="subcellular location">
    <subcellularLocation>
        <location evidence="1 11">Cytoplasm</location>
    </subcellularLocation>
</comment>
<evidence type="ECO:0000256" key="9">
    <source>
        <dbReference type="ARBA" id="ARBA00023146"/>
    </source>
</evidence>
<dbReference type="InterPro" id="IPR008909">
    <property type="entry name" value="DALR_anticod-bd"/>
</dbReference>
<dbReference type="PANTHER" id="PTHR30075:SF2">
    <property type="entry name" value="GLYCINE--TRNA LIGASE, CHLOROPLASTIC_MITOCHONDRIAL 2"/>
    <property type="match status" value="1"/>
</dbReference>
<organism evidence="13 14">
    <name type="scientific">Thioalkalivibrio paradoxus ARh 1</name>
    <dbReference type="NCBI Taxonomy" id="713585"/>
    <lineage>
        <taxon>Bacteria</taxon>
        <taxon>Pseudomonadati</taxon>
        <taxon>Pseudomonadota</taxon>
        <taxon>Gammaproteobacteria</taxon>
        <taxon>Chromatiales</taxon>
        <taxon>Ectothiorhodospiraceae</taxon>
        <taxon>Thioalkalivibrio</taxon>
    </lineage>
</organism>
<keyword evidence="14" id="KW-1185">Reference proteome</keyword>
<evidence type="ECO:0000256" key="6">
    <source>
        <dbReference type="ARBA" id="ARBA00022741"/>
    </source>
</evidence>
<dbReference type="PANTHER" id="PTHR30075">
    <property type="entry name" value="GLYCYL-TRNA SYNTHETASE"/>
    <property type="match status" value="1"/>
</dbReference>
<comment type="similarity">
    <text evidence="2 11">Belongs to the class-II aminoacyl-tRNA synthetase family.</text>
</comment>
<comment type="catalytic activity">
    <reaction evidence="10 11">
        <text>tRNA(Gly) + glycine + ATP = glycyl-tRNA(Gly) + AMP + diphosphate</text>
        <dbReference type="Rhea" id="RHEA:16013"/>
        <dbReference type="Rhea" id="RHEA-COMP:9664"/>
        <dbReference type="Rhea" id="RHEA-COMP:9683"/>
        <dbReference type="ChEBI" id="CHEBI:30616"/>
        <dbReference type="ChEBI" id="CHEBI:33019"/>
        <dbReference type="ChEBI" id="CHEBI:57305"/>
        <dbReference type="ChEBI" id="CHEBI:78442"/>
        <dbReference type="ChEBI" id="CHEBI:78522"/>
        <dbReference type="ChEBI" id="CHEBI:456215"/>
        <dbReference type="EC" id="6.1.1.14"/>
    </reaction>
</comment>
<dbReference type="Pfam" id="PF05746">
    <property type="entry name" value="DALR_1"/>
    <property type="match status" value="1"/>
</dbReference>
<dbReference type="RefSeq" id="WP_006746343.1">
    <property type="nucleotide sequence ID" value="NZ_CP007029.1"/>
</dbReference>
<dbReference type="PRINTS" id="PR01045">
    <property type="entry name" value="TRNASYNTHGB"/>
</dbReference>
<protein>
    <recommendedName>
        <fullName evidence="11">Glycine--tRNA ligase beta subunit</fullName>
        <ecNumber evidence="11">6.1.1.14</ecNumber>
    </recommendedName>
    <alternativeName>
        <fullName evidence="11">Glycyl-tRNA synthetase beta subunit</fullName>
        <shortName evidence="11">GlyRS</shortName>
    </alternativeName>
</protein>
<evidence type="ECO:0000256" key="7">
    <source>
        <dbReference type="ARBA" id="ARBA00022840"/>
    </source>
</evidence>
<dbReference type="SUPFAM" id="SSF109604">
    <property type="entry name" value="HD-domain/PDEase-like"/>
    <property type="match status" value="1"/>
</dbReference>
<keyword evidence="6 11" id="KW-0547">Nucleotide-binding</keyword>
<dbReference type="GO" id="GO:0004814">
    <property type="term" value="F:arginine-tRNA ligase activity"/>
    <property type="evidence" value="ECO:0007669"/>
    <property type="project" value="InterPro"/>
</dbReference>
<evidence type="ECO:0000256" key="3">
    <source>
        <dbReference type="ARBA" id="ARBA00011209"/>
    </source>
</evidence>
<keyword evidence="5 11" id="KW-0436">Ligase</keyword>
<dbReference type="Pfam" id="PF02092">
    <property type="entry name" value="tRNA_synt_2f"/>
    <property type="match status" value="1"/>
</dbReference>
<dbReference type="Proteomes" id="UP000005289">
    <property type="component" value="Chromosome"/>
</dbReference>
<evidence type="ECO:0000256" key="1">
    <source>
        <dbReference type="ARBA" id="ARBA00004496"/>
    </source>
</evidence>
<accession>W0DIP9</accession>
<dbReference type="GO" id="GO:0004820">
    <property type="term" value="F:glycine-tRNA ligase activity"/>
    <property type="evidence" value="ECO:0007669"/>
    <property type="project" value="UniProtKB-UniRule"/>
</dbReference>
<dbReference type="GO" id="GO:0006426">
    <property type="term" value="P:glycyl-tRNA aminoacylation"/>
    <property type="evidence" value="ECO:0007669"/>
    <property type="project" value="UniProtKB-UniRule"/>
</dbReference>
<proteinExistence type="inferred from homology"/>
<evidence type="ECO:0000313" key="13">
    <source>
        <dbReference type="EMBL" id="AHE97127.1"/>
    </source>
</evidence>
<reference evidence="13 14" key="1">
    <citation type="submission" date="2013-12" db="EMBL/GenBank/DDBJ databases">
        <authorList>
            <consortium name="DOE Joint Genome Institute"/>
            <person name="Muyzer G."/>
            <person name="Huntemann M."/>
            <person name="Han J."/>
            <person name="Chen A."/>
            <person name="Kyrpides N."/>
            <person name="Mavromatis K."/>
            <person name="Markowitz V."/>
            <person name="Palaniappan K."/>
            <person name="Ivanova N."/>
            <person name="Schaumberg A."/>
            <person name="Pati A."/>
            <person name="Liolios K."/>
            <person name="Nordberg H.P."/>
            <person name="Cantor M.N."/>
            <person name="Hua S.X."/>
            <person name="Woyke T."/>
        </authorList>
    </citation>
    <scope>NUCLEOTIDE SEQUENCE [LARGE SCALE GENOMIC DNA]</scope>
    <source>
        <strain evidence="13 14">ARh 1</strain>
    </source>
</reference>
<keyword evidence="9 11" id="KW-0030">Aminoacyl-tRNA synthetase</keyword>
<evidence type="ECO:0000256" key="8">
    <source>
        <dbReference type="ARBA" id="ARBA00022917"/>
    </source>
</evidence>